<dbReference type="AlphaFoldDB" id="A0A8S0QRC2"/>
<keyword evidence="3" id="KW-1185">Reference proteome</keyword>
<gene>
    <name evidence="2" type="ORF">OLEA9_A094641</name>
</gene>
<comment type="caution">
    <text evidence="2">The sequence shown here is derived from an EMBL/GenBank/DDBJ whole genome shotgun (WGS) entry which is preliminary data.</text>
</comment>
<accession>A0A8S0QRC2</accession>
<dbReference type="Proteomes" id="UP000594638">
    <property type="component" value="Unassembled WGS sequence"/>
</dbReference>
<dbReference type="EMBL" id="CACTIH010001870">
    <property type="protein sequence ID" value="CAA2966847.1"/>
    <property type="molecule type" value="Genomic_DNA"/>
</dbReference>
<dbReference type="Gramene" id="OE9A094641T1">
    <property type="protein sequence ID" value="OE9A094641C1"/>
    <property type="gene ID" value="OE9A094641"/>
</dbReference>
<organism evidence="2 3">
    <name type="scientific">Olea europaea subsp. europaea</name>
    <dbReference type="NCBI Taxonomy" id="158383"/>
    <lineage>
        <taxon>Eukaryota</taxon>
        <taxon>Viridiplantae</taxon>
        <taxon>Streptophyta</taxon>
        <taxon>Embryophyta</taxon>
        <taxon>Tracheophyta</taxon>
        <taxon>Spermatophyta</taxon>
        <taxon>Magnoliopsida</taxon>
        <taxon>eudicotyledons</taxon>
        <taxon>Gunneridae</taxon>
        <taxon>Pentapetalae</taxon>
        <taxon>asterids</taxon>
        <taxon>lamiids</taxon>
        <taxon>Lamiales</taxon>
        <taxon>Oleaceae</taxon>
        <taxon>Oleeae</taxon>
        <taxon>Olea</taxon>
    </lineage>
</organism>
<evidence type="ECO:0000313" key="3">
    <source>
        <dbReference type="Proteomes" id="UP000594638"/>
    </source>
</evidence>
<protein>
    <submittedName>
        <fullName evidence="2">Uncharacterized protein</fullName>
    </submittedName>
</protein>
<reference evidence="2 3" key="1">
    <citation type="submission" date="2019-12" db="EMBL/GenBank/DDBJ databases">
        <authorList>
            <person name="Alioto T."/>
            <person name="Alioto T."/>
            <person name="Gomez Garrido J."/>
        </authorList>
    </citation>
    <scope>NUCLEOTIDE SEQUENCE [LARGE SCALE GENOMIC DNA]</scope>
</reference>
<feature type="compositionally biased region" description="Basic and acidic residues" evidence="1">
    <location>
        <begin position="8"/>
        <end position="17"/>
    </location>
</feature>
<feature type="region of interest" description="Disordered" evidence="1">
    <location>
        <begin position="1"/>
        <end position="33"/>
    </location>
</feature>
<name>A0A8S0QRC2_OLEEU</name>
<dbReference type="OrthoDB" id="60843at2759"/>
<evidence type="ECO:0000256" key="1">
    <source>
        <dbReference type="SAM" id="MobiDB-lite"/>
    </source>
</evidence>
<evidence type="ECO:0000313" key="2">
    <source>
        <dbReference type="EMBL" id="CAA2966847.1"/>
    </source>
</evidence>
<sequence length="181" mass="19731">MEAGTRIETVENGKGNDRSVVTPVSPQLEQSTSLFLDTENQNLEIGISADITKDGITSNTNDQKEGIENGMPSNTVEDRSQSDMIELNNFQKTFLEPMRTDDDHSGRSNDFMEASACEVIELKSIESVARIIKEDFVLSSGAALLPHLSEVLTGGEDAYFINGQTWLGVADIDNNGIITSE</sequence>
<proteinExistence type="predicted"/>
<feature type="compositionally biased region" description="Polar residues" evidence="1">
    <location>
        <begin position="22"/>
        <end position="33"/>
    </location>
</feature>